<organism evidence="2">
    <name type="scientific">Arundo donax</name>
    <name type="common">Giant reed</name>
    <name type="synonym">Donax arundinaceus</name>
    <dbReference type="NCBI Taxonomy" id="35708"/>
    <lineage>
        <taxon>Eukaryota</taxon>
        <taxon>Viridiplantae</taxon>
        <taxon>Streptophyta</taxon>
        <taxon>Embryophyta</taxon>
        <taxon>Tracheophyta</taxon>
        <taxon>Spermatophyta</taxon>
        <taxon>Magnoliopsida</taxon>
        <taxon>Liliopsida</taxon>
        <taxon>Poales</taxon>
        <taxon>Poaceae</taxon>
        <taxon>PACMAD clade</taxon>
        <taxon>Arundinoideae</taxon>
        <taxon>Arundineae</taxon>
        <taxon>Arundo</taxon>
    </lineage>
</organism>
<protein>
    <submittedName>
        <fullName evidence="2">Uncharacterized protein</fullName>
    </submittedName>
</protein>
<dbReference type="AlphaFoldDB" id="A0A0A9FN98"/>
<evidence type="ECO:0000313" key="2">
    <source>
        <dbReference type="EMBL" id="JAE13757.1"/>
    </source>
</evidence>
<evidence type="ECO:0000256" key="1">
    <source>
        <dbReference type="SAM" id="MobiDB-lite"/>
    </source>
</evidence>
<feature type="compositionally biased region" description="Polar residues" evidence="1">
    <location>
        <begin position="7"/>
        <end position="19"/>
    </location>
</feature>
<accession>A0A0A9FN98</accession>
<feature type="region of interest" description="Disordered" evidence="1">
    <location>
        <begin position="1"/>
        <end position="29"/>
    </location>
</feature>
<reference evidence="2" key="2">
    <citation type="journal article" date="2015" name="Data Brief">
        <title>Shoot transcriptome of the giant reed, Arundo donax.</title>
        <authorList>
            <person name="Barrero R.A."/>
            <person name="Guerrero F.D."/>
            <person name="Moolhuijzen P."/>
            <person name="Goolsby J.A."/>
            <person name="Tidwell J."/>
            <person name="Bellgard S.E."/>
            <person name="Bellgard M.I."/>
        </authorList>
    </citation>
    <scope>NUCLEOTIDE SEQUENCE</scope>
    <source>
        <tissue evidence="2">Shoot tissue taken approximately 20 cm above the soil surface</tissue>
    </source>
</reference>
<dbReference type="EMBL" id="GBRH01184139">
    <property type="protein sequence ID" value="JAE13757.1"/>
    <property type="molecule type" value="Transcribed_RNA"/>
</dbReference>
<proteinExistence type="predicted"/>
<reference evidence="2" key="1">
    <citation type="submission" date="2014-09" db="EMBL/GenBank/DDBJ databases">
        <authorList>
            <person name="Magalhaes I.L.F."/>
            <person name="Oliveira U."/>
            <person name="Santos F.R."/>
            <person name="Vidigal T.H.D.A."/>
            <person name="Brescovit A.D."/>
            <person name="Santos A.J."/>
        </authorList>
    </citation>
    <scope>NUCLEOTIDE SEQUENCE</scope>
    <source>
        <tissue evidence="2">Shoot tissue taken approximately 20 cm above the soil surface</tissue>
    </source>
</reference>
<name>A0A0A9FN98_ARUDO</name>
<sequence>MYPNFQHIWSQDEVQQQSDAPKEQVTDDEFFQVCHA</sequence>